<dbReference type="AlphaFoldDB" id="A0AAV2PK99"/>
<keyword evidence="2" id="KW-1133">Transmembrane helix</keyword>
<accession>A0AAV2PK99</accession>
<evidence type="ECO:0000256" key="2">
    <source>
        <dbReference type="SAM" id="Phobius"/>
    </source>
</evidence>
<protein>
    <submittedName>
        <fullName evidence="3">Uncharacterized protein</fullName>
    </submittedName>
</protein>
<feature type="transmembrane region" description="Helical" evidence="2">
    <location>
        <begin position="12"/>
        <end position="32"/>
    </location>
</feature>
<keyword evidence="4" id="KW-1185">Reference proteome</keyword>
<feature type="compositionally biased region" description="Basic and acidic residues" evidence="1">
    <location>
        <begin position="158"/>
        <end position="171"/>
    </location>
</feature>
<name>A0AAV2PK99_MEGNR</name>
<keyword evidence="2" id="KW-0812">Transmembrane</keyword>
<feature type="non-terminal residue" evidence="3">
    <location>
        <position position="1"/>
    </location>
</feature>
<gene>
    <name evidence="3" type="ORF">MNOR_LOCUS1247</name>
</gene>
<comment type="caution">
    <text evidence="3">The sequence shown here is derived from an EMBL/GenBank/DDBJ whole genome shotgun (WGS) entry which is preliminary data.</text>
</comment>
<evidence type="ECO:0000313" key="4">
    <source>
        <dbReference type="Proteomes" id="UP001497623"/>
    </source>
</evidence>
<evidence type="ECO:0000313" key="3">
    <source>
        <dbReference type="EMBL" id="CAL4060319.1"/>
    </source>
</evidence>
<keyword evidence="2" id="KW-0472">Membrane</keyword>
<organism evidence="3 4">
    <name type="scientific">Meganyctiphanes norvegica</name>
    <name type="common">Northern krill</name>
    <name type="synonym">Thysanopoda norvegica</name>
    <dbReference type="NCBI Taxonomy" id="48144"/>
    <lineage>
        <taxon>Eukaryota</taxon>
        <taxon>Metazoa</taxon>
        <taxon>Ecdysozoa</taxon>
        <taxon>Arthropoda</taxon>
        <taxon>Crustacea</taxon>
        <taxon>Multicrustacea</taxon>
        <taxon>Malacostraca</taxon>
        <taxon>Eumalacostraca</taxon>
        <taxon>Eucarida</taxon>
        <taxon>Euphausiacea</taxon>
        <taxon>Euphausiidae</taxon>
        <taxon>Meganyctiphanes</taxon>
    </lineage>
</organism>
<reference evidence="3 4" key="1">
    <citation type="submission" date="2024-05" db="EMBL/GenBank/DDBJ databases">
        <authorList>
            <person name="Wallberg A."/>
        </authorList>
    </citation>
    <scope>NUCLEOTIDE SEQUENCE [LARGE SCALE GENOMIC DNA]</scope>
</reference>
<feature type="region of interest" description="Disordered" evidence="1">
    <location>
        <begin position="76"/>
        <end position="95"/>
    </location>
</feature>
<evidence type="ECO:0000256" key="1">
    <source>
        <dbReference type="SAM" id="MobiDB-lite"/>
    </source>
</evidence>
<dbReference type="EMBL" id="CAXKWB010000327">
    <property type="protein sequence ID" value="CAL4060319.1"/>
    <property type="molecule type" value="Genomic_DNA"/>
</dbReference>
<feature type="region of interest" description="Disordered" evidence="1">
    <location>
        <begin position="150"/>
        <end position="171"/>
    </location>
</feature>
<proteinExistence type="predicted"/>
<dbReference type="Proteomes" id="UP001497623">
    <property type="component" value="Unassembled WGS sequence"/>
</dbReference>
<sequence length="171" mass="19407">AHQPGPQITQEFMSSHMLISLVVTFVLLVNVYKCNSDAFHPSMQGRGRFMNMLLASEAAAGSRPRFGNQPIAVGMALSPDEPQGNNNPGSYRRGHRDYVRFGRSVPQNSEGVSRRKRSSPMFMSPAVWARNMDLMKDRQMNMIKAMYESPLEEEEEERGEHIPKTEFLRFG</sequence>